<dbReference type="AlphaFoldDB" id="A0A2Z7C2W8"/>
<evidence type="ECO:0000256" key="1">
    <source>
        <dbReference type="SAM" id="MobiDB-lite"/>
    </source>
</evidence>
<gene>
    <name evidence="2" type="ORF">F511_36923</name>
</gene>
<accession>A0A2Z7C2W8</accession>
<feature type="region of interest" description="Disordered" evidence="1">
    <location>
        <begin position="75"/>
        <end position="97"/>
    </location>
</feature>
<organism evidence="2 3">
    <name type="scientific">Dorcoceras hygrometricum</name>
    <dbReference type="NCBI Taxonomy" id="472368"/>
    <lineage>
        <taxon>Eukaryota</taxon>
        <taxon>Viridiplantae</taxon>
        <taxon>Streptophyta</taxon>
        <taxon>Embryophyta</taxon>
        <taxon>Tracheophyta</taxon>
        <taxon>Spermatophyta</taxon>
        <taxon>Magnoliopsida</taxon>
        <taxon>eudicotyledons</taxon>
        <taxon>Gunneridae</taxon>
        <taxon>Pentapetalae</taxon>
        <taxon>asterids</taxon>
        <taxon>lamiids</taxon>
        <taxon>Lamiales</taxon>
        <taxon>Gesneriaceae</taxon>
        <taxon>Didymocarpoideae</taxon>
        <taxon>Trichosporeae</taxon>
        <taxon>Loxocarpinae</taxon>
        <taxon>Dorcoceras</taxon>
    </lineage>
</organism>
<dbReference type="Proteomes" id="UP000250235">
    <property type="component" value="Unassembled WGS sequence"/>
</dbReference>
<sequence>MRSVVDSHGPGSNPRGNAICNAFLLQSFPVLQTFGLQYLDRHCPPSSDVLPLNLAQKLKISKSFKTGPDIAYRPEKFSGCPGQARTKPYKKSDQPSRHRRRLAGAAAPSEVTCAVAPPCTHPAACNASTSATHHRPTKLSSRRNATAVREGGAQRCATIAQGSAHRRNGRPTKLRQFAGDEARHLTLRGALRSVSSGARASDSDAILAASARPAKSHFNDEHVHLHHRDFIVTPITDQIGPIESVSKTEQYDLKNRFSEPQCKMTVLPLNSGKPRFDPC</sequence>
<evidence type="ECO:0000313" key="3">
    <source>
        <dbReference type="Proteomes" id="UP000250235"/>
    </source>
</evidence>
<dbReference type="EMBL" id="KQ999578">
    <property type="protein sequence ID" value="KZV41265.1"/>
    <property type="molecule type" value="Genomic_DNA"/>
</dbReference>
<name>A0A2Z7C2W8_9LAMI</name>
<keyword evidence="3" id="KW-1185">Reference proteome</keyword>
<reference evidence="2 3" key="1">
    <citation type="journal article" date="2015" name="Proc. Natl. Acad. Sci. U.S.A.">
        <title>The resurrection genome of Boea hygrometrica: A blueprint for survival of dehydration.</title>
        <authorList>
            <person name="Xiao L."/>
            <person name="Yang G."/>
            <person name="Zhang L."/>
            <person name="Yang X."/>
            <person name="Zhao S."/>
            <person name="Ji Z."/>
            <person name="Zhou Q."/>
            <person name="Hu M."/>
            <person name="Wang Y."/>
            <person name="Chen M."/>
            <person name="Xu Y."/>
            <person name="Jin H."/>
            <person name="Xiao X."/>
            <person name="Hu G."/>
            <person name="Bao F."/>
            <person name="Hu Y."/>
            <person name="Wan P."/>
            <person name="Li L."/>
            <person name="Deng X."/>
            <person name="Kuang T."/>
            <person name="Xiang C."/>
            <person name="Zhu J.K."/>
            <person name="Oliver M.J."/>
            <person name="He Y."/>
        </authorList>
    </citation>
    <scope>NUCLEOTIDE SEQUENCE [LARGE SCALE GENOMIC DNA]</scope>
    <source>
        <strain evidence="3">cv. XS01</strain>
    </source>
</reference>
<proteinExistence type="predicted"/>
<protein>
    <submittedName>
        <fullName evidence="2">Uncharacterized protein</fullName>
    </submittedName>
</protein>
<evidence type="ECO:0000313" key="2">
    <source>
        <dbReference type="EMBL" id="KZV41265.1"/>
    </source>
</evidence>